<dbReference type="Pfam" id="PF26639">
    <property type="entry name" value="Het-6_barrel"/>
    <property type="match status" value="1"/>
</dbReference>
<comment type="caution">
    <text evidence="1">The sequence shown here is derived from an EMBL/GenBank/DDBJ whole genome shotgun (WGS) entry which is preliminary data.</text>
</comment>
<dbReference type="EMBL" id="JAAMPI010000702">
    <property type="protein sequence ID" value="KAF4629243.1"/>
    <property type="molecule type" value="Genomic_DNA"/>
</dbReference>
<evidence type="ECO:0000313" key="1">
    <source>
        <dbReference type="EMBL" id="KAF4629243.1"/>
    </source>
</evidence>
<dbReference type="PANTHER" id="PTHR24148:SF73">
    <property type="entry name" value="HET DOMAIN PROTEIN (AFU_ORTHOLOGUE AFUA_8G01020)"/>
    <property type="match status" value="1"/>
</dbReference>
<protein>
    <submittedName>
        <fullName evidence="1">Uncharacterized protein</fullName>
    </submittedName>
</protein>
<proteinExistence type="predicted"/>
<evidence type="ECO:0000313" key="2">
    <source>
        <dbReference type="Proteomes" id="UP000566819"/>
    </source>
</evidence>
<dbReference type="OrthoDB" id="2157530at2759"/>
<accession>A0A8H4RGM9</accession>
<dbReference type="PANTHER" id="PTHR24148">
    <property type="entry name" value="ANKYRIN REPEAT DOMAIN-CONTAINING PROTEIN 39 HOMOLOG-RELATED"/>
    <property type="match status" value="1"/>
</dbReference>
<dbReference type="AlphaFoldDB" id="A0A8H4RGM9"/>
<dbReference type="Proteomes" id="UP000566819">
    <property type="component" value="Unassembled WGS sequence"/>
</dbReference>
<sequence length="215" mass="24494">MDGDVLNVRALMIDRILNACEQVYDGTNWRAIRDTETFATELVITTYTQSRNGPVSVREQSEEQAMLRRLSAMIHPTFRKGFWRTLCADIQGNSERPAADKCGDMLYHILDTGDKEPVGPPWDVHVTPVMQSFLPCLRGRQFFAVEKRRLMGIGPLTLQKDDRIGIVLRANVPFIFRPVSDSRYRLLGPAYVHSIMDGQVLRNPGDICFEQIKLI</sequence>
<name>A0A8H4RGM9_9HELO</name>
<dbReference type="InterPro" id="IPR052895">
    <property type="entry name" value="HetReg/Transcr_Mod"/>
</dbReference>
<gene>
    <name evidence="1" type="ORF">G7Y89_g8900</name>
</gene>
<organism evidence="1 2">
    <name type="scientific">Cudoniella acicularis</name>
    <dbReference type="NCBI Taxonomy" id="354080"/>
    <lineage>
        <taxon>Eukaryota</taxon>
        <taxon>Fungi</taxon>
        <taxon>Dikarya</taxon>
        <taxon>Ascomycota</taxon>
        <taxon>Pezizomycotina</taxon>
        <taxon>Leotiomycetes</taxon>
        <taxon>Helotiales</taxon>
        <taxon>Tricladiaceae</taxon>
        <taxon>Cudoniella</taxon>
    </lineage>
</organism>
<reference evidence="1 2" key="1">
    <citation type="submission" date="2020-03" db="EMBL/GenBank/DDBJ databases">
        <title>Draft Genome Sequence of Cudoniella acicularis.</title>
        <authorList>
            <person name="Buettner E."/>
            <person name="Kellner H."/>
        </authorList>
    </citation>
    <scope>NUCLEOTIDE SEQUENCE [LARGE SCALE GENOMIC DNA]</scope>
    <source>
        <strain evidence="1 2">DSM 108380</strain>
    </source>
</reference>
<keyword evidence="2" id="KW-1185">Reference proteome</keyword>